<dbReference type="Proteomes" id="UP001054252">
    <property type="component" value="Unassembled WGS sequence"/>
</dbReference>
<sequence>MQIDSPPSFHGAEGKFFFGLFQKLPSNPNNLNYPDLNYPELNSS</sequence>
<reference evidence="1 2" key="1">
    <citation type="journal article" date="2021" name="Commun. Biol.">
        <title>The genome of Shorea leprosula (Dipterocarpaceae) highlights the ecological relevance of drought in aseasonal tropical rainforests.</title>
        <authorList>
            <person name="Ng K.K.S."/>
            <person name="Kobayashi M.J."/>
            <person name="Fawcett J.A."/>
            <person name="Hatakeyama M."/>
            <person name="Paape T."/>
            <person name="Ng C.H."/>
            <person name="Ang C.C."/>
            <person name="Tnah L.H."/>
            <person name="Lee C.T."/>
            <person name="Nishiyama T."/>
            <person name="Sese J."/>
            <person name="O'Brien M.J."/>
            <person name="Copetti D."/>
            <person name="Mohd Noor M.I."/>
            <person name="Ong R.C."/>
            <person name="Putra M."/>
            <person name="Sireger I.Z."/>
            <person name="Indrioko S."/>
            <person name="Kosugi Y."/>
            <person name="Izuno A."/>
            <person name="Isagi Y."/>
            <person name="Lee S.L."/>
            <person name="Shimizu K.K."/>
        </authorList>
    </citation>
    <scope>NUCLEOTIDE SEQUENCE [LARGE SCALE GENOMIC DNA]</scope>
    <source>
        <strain evidence="1">214</strain>
    </source>
</reference>
<evidence type="ECO:0000313" key="1">
    <source>
        <dbReference type="EMBL" id="GKV49297.1"/>
    </source>
</evidence>
<proteinExistence type="predicted"/>
<dbReference type="AlphaFoldDB" id="A0AAV5ML58"/>
<protein>
    <submittedName>
        <fullName evidence="1">Uncharacterized protein</fullName>
    </submittedName>
</protein>
<keyword evidence="2" id="KW-1185">Reference proteome</keyword>
<organism evidence="1 2">
    <name type="scientific">Rubroshorea leprosula</name>
    <dbReference type="NCBI Taxonomy" id="152421"/>
    <lineage>
        <taxon>Eukaryota</taxon>
        <taxon>Viridiplantae</taxon>
        <taxon>Streptophyta</taxon>
        <taxon>Embryophyta</taxon>
        <taxon>Tracheophyta</taxon>
        <taxon>Spermatophyta</taxon>
        <taxon>Magnoliopsida</taxon>
        <taxon>eudicotyledons</taxon>
        <taxon>Gunneridae</taxon>
        <taxon>Pentapetalae</taxon>
        <taxon>rosids</taxon>
        <taxon>malvids</taxon>
        <taxon>Malvales</taxon>
        <taxon>Dipterocarpaceae</taxon>
        <taxon>Rubroshorea</taxon>
    </lineage>
</organism>
<accession>A0AAV5ML58</accession>
<name>A0AAV5ML58_9ROSI</name>
<evidence type="ECO:0000313" key="2">
    <source>
        <dbReference type="Proteomes" id="UP001054252"/>
    </source>
</evidence>
<comment type="caution">
    <text evidence="1">The sequence shown here is derived from an EMBL/GenBank/DDBJ whole genome shotgun (WGS) entry which is preliminary data.</text>
</comment>
<gene>
    <name evidence="1" type="ORF">SLEP1_g56054</name>
</gene>
<dbReference type="EMBL" id="BPVZ01000294">
    <property type="protein sequence ID" value="GKV49297.1"/>
    <property type="molecule type" value="Genomic_DNA"/>
</dbReference>